<evidence type="ECO:0000313" key="3">
    <source>
        <dbReference type="Proteomes" id="UP000275473"/>
    </source>
</evidence>
<evidence type="ECO:0000313" key="2">
    <source>
        <dbReference type="EMBL" id="RNF40233.1"/>
    </source>
</evidence>
<protein>
    <recommendedName>
        <fullName evidence="4">TRAP transporter substrate-binding protein DctP</fullName>
    </recommendedName>
</protein>
<dbReference type="OrthoDB" id="1646at2"/>
<accession>A0A3M8P9A7</accession>
<reference evidence="2 3" key="1">
    <citation type="journal article" date="2018" name="Int. J. Syst. Evol. Microbiol.">
        <title>Planococcus salinus sp. nov., a moderately halophilic bacterium isolated from a saline-alkali soil.</title>
        <authorList>
            <person name="Gan L."/>
        </authorList>
    </citation>
    <scope>NUCLEOTIDE SEQUENCE [LARGE SCALE GENOMIC DNA]</scope>
    <source>
        <strain evidence="2 3">LCB217</strain>
    </source>
</reference>
<dbReference type="PANTHER" id="PTHR33376:SF15">
    <property type="entry name" value="BLL6794 PROTEIN"/>
    <property type="match status" value="1"/>
</dbReference>
<evidence type="ECO:0008006" key="4">
    <source>
        <dbReference type="Google" id="ProtNLM"/>
    </source>
</evidence>
<proteinExistence type="predicted"/>
<keyword evidence="1" id="KW-0732">Signal</keyword>
<organism evidence="2 3">
    <name type="scientific">Planococcus salinus</name>
    <dbReference type="NCBI Taxonomy" id="1848460"/>
    <lineage>
        <taxon>Bacteria</taxon>
        <taxon>Bacillati</taxon>
        <taxon>Bacillota</taxon>
        <taxon>Bacilli</taxon>
        <taxon>Bacillales</taxon>
        <taxon>Caryophanaceae</taxon>
        <taxon>Planococcus</taxon>
    </lineage>
</organism>
<dbReference type="RefSeq" id="WP_123164742.1">
    <property type="nucleotide sequence ID" value="NZ_RIAX01000003.1"/>
</dbReference>
<dbReference type="GO" id="GO:0055085">
    <property type="term" value="P:transmembrane transport"/>
    <property type="evidence" value="ECO:0007669"/>
    <property type="project" value="InterPro"/>
</dbReference>
<dbReference type="InterPro" id="IPR018389">
    <property type="entry name" value="DctP_fam"/>
</dbReference>
<dbReference type="Pfam" id="PF03480">
    <property type="entry name" value="DctP"/>
    <property type="match status" value="1"/>
</dbReference>
<dbReference type="Gene3D" id="3.40.190.170">
    <property type="entry name" value="Bacterial extracellular solute-binding protein, family 7"/>
    <property type="match status" value="1"/>
</dbReference>
<dbReference type="AlphaFoldDB" id="A0A3M8P9A7"/>
<dbReference type="PROSITE" id="PS51257">
    <property type="entry name" value="PROKAR_LIPOPROTEIN"/>
    <property type="match status" value="1"/>
</dbReference>
<dbReference type="Proteomes" id="UP000275473">
    <property type="component" value="Unassembled WGS sequence"/>
</dbReference>
<comment type="caution">
    <text evidence="2">The sequence shown here is derived from an EMBL/GenBank/DDBJ whole genome shotgun (WGS) entry which is preliminary data.</text>
</comment>
<gene>
    <name evidence="2" type="ORF">EEX84_06270</name>
</gene>
<sequence length="377" mass="40774">MKKKHLFTGLLALGILGGCVSEEEPSTSGSGTEGGGNEQESINLRLNAGLSGEDANTAAFTTPWMETVEEETSGQVTFDAFFNQELVPLGEEIRALQDGTIDLAAPVLPTYNPDQFPLSDVPMLPLKSSDSIIAAKAYADLIRSDVELADGKTFADFEFGEHGMKALPVQPVSQYTIGAVGGHEFSDAASLQNLSLRTGGRAHEIFVQELGSGSVSMPWSEEFEALSRGALDGNVRSVVDYKPYGFDELITTSITGLAIGHFPLVWLMPEDKWNELPEDVQTIMEDEAYALAESTVKQELFDQALIDAEEAGIELVAVADLEQGAQDLLEEASTNTWQAWIDAKESEGLPGLETAKLWRDLVIEHGGEVHDPILELE</sequence>
<name>A0A3M8P9A7_9BACL</name>
<dbReference type="PANTHER" id="PTHR33376">
    <property type="match status" value="1"/>
</dbReference>
<dbReference type="InterPro" id="IPR038404">
    <property type="entry name" value="TRAP_DctP_sf"/>
</dbReference>
<evidence type="ECO:0000256" key="1">
    <source>
        <dbReference type="ARBA" id="ARBA00022729"/>
    </source>
</evidence>
<dbReference type="EMBL" id="RIAX01000003">
    <property type="protein sequence ID" value="RNF40233.1"/>
    <property type="molecule type" value="Genomic_DNA"/>
</dbReference>
<keyword evidence="3" id="KW-1185">Reference proteome</keyword>